<sequence length="120" mass="14084">MHLLKYTYVRLKDLVGYLNQKYTPTLKLTKFIMKANRMLVLLSLTLVERNTQVDQRNAVLFRDNSAEDNDDVIYTDYKRSAQPKAEADDDDDDVIYTNYKRNSQPDAEGENDDDVIYTDY</sequence>
<keyword evidence="3" id="KW-1185">Reference proteome</keyword>
<accession>A0ABR4CD12</accession>
<feature type="region of interest" description="Disordered" evidence="1">
    <location>
        <begin position="72"/>
        <end position="120"/>
    </location>
</feature>
<evidence type="ECO:0000313" key="2">
    <source>
        <dbReference type="EMBL" id="KAL2067818.1"/>
    </source>
</evidence>
<name>A0ABR4CD12_9HELO</name>
<organism evidence="2 3">
    <name type="scientific">Oculimacula yallundae</name>
    <dbReference type="NCBI Taxonomy" id="86028"/>
    <lineage>
        <taxon>Eukaryota</taxon>
        <taxon>Fungi</taxon>
        <taxon>Dikarya</taxon>
        <taxon>Ascomycota</taxon>
        <taxon>Pezizomycotina</taxon>
        <taxon>Leotiomycetes</taxon>
        <taxon>Helotiales</taxon>
        <taxon>Ploettnerulaceae</taxon>
        <taxon>Oculimacula</taxon>
    </lineage>
</organism>
<dbReference type="EMBL" id="JAZHXI010000009">
    <property type="protein sequence ID" value="KAL2067818.1"/>
    <property type="molecule type" value="Genomic_DNA"/>
</dbReference>
<proteinExistence type="predicted"/>
<comment type="caution">
    <text evidence="2">The sequence shown here is derived from an EMBL/GenBank/DDBJ whole genome shotgun (WGS) entry which is preliminary data.</text>
</comment>
<protein>
    <submittedName>
        <fullName evidence="2">Uncharacterized protein</fullName>
    </submittedName>
</protein>
<evidence type="ECO:0000256" key="1">
    <source>
        <dbReference type="SAM" id="MobiDB-lite"/>
    </source>
</evidence>
<dbReference type="Proteomes" id="UP001595075">
    <property type="component" value="Unassembled WGS sequence"/>
</dbReference>
<evidence type="ECO:0000313" key="3">
    <source>
        <dbReference type="Proteomes" id="UP001595075"/>
    </source>
</evidence>
<feature type="compositionally biased region" description="Acidic residues" evidence="1">
    <location>
        <begin position="107"/>
        <end position="120"/>
    </location>
</feature>
<gene>
    <name evidence="2" type="ORF">VTL71DRAFT_15914</name>
</gene>
<reference evidence="2 3" key="1">
    <citation type="journal article" date="2024" name="Commun. Biol.">
        <title>Comparative genomic analysis of thermophilic fungi reveals convergent evolutionary adaptations and gene losses.</title>
        <authorList>
            <person name="Steindorff A.S."/>
            <person name="Aguilar-Pontes M.V."/>
            <person name="Robinson A.J."/>
            <person name="Andreopoulos B."/>
            <person name="LaButti K."/>
            <person name="Kuo A."/>
            <person name="Mondo S."/>
            <person name="Riley R."/>
            <person name="Otillar R."/>
            <person name="Haridas S."/>
            <person name="Lipzen A."/>
            <person name="Grimwood J."/>
            <person name="Schmutz J."/>
            <person name="Clum A."/>
            <person name="Reid I.D."/>
            <person name="Moisan M.C."/>
            <person name="Butler G."/>
            <person name="Nguyen T.T.M."/>
            <person name="Dewar K."/>
            <person name="Conant G."/>
            <person name="Drula E."/>
            <person name="Henrissat B."/>
            <person name="Hansel C."/>
            <person name="Singer S."/>
            <person name="Hutchinson M.I."/>
            <person name="de Vries R.P."/>
            <person name="Natvig D.O."/>
            <person name="Powell A.J."/>
            <person name="Tsang A."/>
            <person name="Grigoriev I.V."/>
        </authorList>
    </citation>
    <scope>NUCLEOTIDE SEQUENCE [LARGE SCALE GENOMIC DNA]</scope>
    <source>
        <strain evidence="2 3">CBS 494.80</strain>
    </source>
</reference>